<proteinExistence type="predicted"/>
<dbReference type="GO" id="GO:0003677">
    <property type="term" value="F:DNA binding"/>
    <property type="evidence" value="ECO:0007669"/>
    <property type="project" value="UniProtKB-KW"/>
</dbReference>
<dbReference type="InterPro" id="IPR009351">
    <property type="entry name" value="AlkZ-like"/>
</dbReference>
<dbReference type="OrthoDB" id="9148135at2"/>
<accession>A0A561UIA1</accession>
<keyword evidence="1" id="KW-0238">DNA-binding</keyword>
<dbReference type="AlphaFoldDB" id="A0A561UIA1"/>
<gene>
    <name evidence="1" type="ORF">FHX73_112913</name>
</gene>
<dbReference type="PANTHER" id="PTHR38479">
    <property type="entry name" value="LMO0824 PROTEIN"/>
    <property type="match status" value="1"/>
</dbReference>
<organism evidence="1 2">
    <name type="scientific">Kitasatospora viridis</name>
    <dbReference type="NCBI Taxonomy" id="281105"/>
    <lineage>
        <taxon>Bacteria</taxon>
        <taxon>Bacillati</taxon>
        <taxon>Actinomycetota</taxon>
        <taxon>Actinomycetes</taxon>
        <taxon>Kitasatosporales</taxon>
        <taxon>Streptomycetaceae</taxon>
        <taxon>Kitasatospora</taxon>
    </lineage>
</organism>
<dbReference type="EMBL" id="VIWT01000001">
    <property type="protein sequence ID" value="TWF99077.1"/>
    <property type="molecule type" value="Genomic_DNA"/>
</dbReference>
<dbReference type="PANTHER" id="PTHR38479:SF2">
    <property type="entry name" value="WINGED HELIX DNA-BINDING DOMAIN-CONTAINING PROTEIN"/>
    <property type="match status" value="1"/>
</dbReference>
<keyword evidence="2" id="KW-1185">Reference proteome</keyword>
<protein>
    <submittedName>
        <fullName evidence="1">Winged helix DNA-binding protein</fullName>
    </submittedName>
</protein>
<evidence type="ECO:0000313" key="2">
    <source>
        <dbReference type="Proteomes" id="UP000317940"/>
    </source>
</evidence>
<name>A0A561UIA1_9ACTN</name>
<reference evidence="1 2" key="1">
    <citation type="submission" date="2019-06" db="EMBL/GenBank/DDBJ databases">
        <title>Sequencing the genomes of 1000 actinobacteria strains.</title>
        <authorList>
            <person name="Klenk H.-P."/>
        </authorList>
    </citation>
    <scope>NUCLEOTIDE SEQUENCE [LARGE SCALE GENOMIC DNA]</scope>
    <source>
        <strain evidence="1 2">DSM 44826</strain>
    </source>
</reference>
<dbReference type="RefSeq" id="WP_145905405.1">
    <property type="nucleotide sequence ID" value="NZ_BAAAMZ010000011.1"/>
</dbReference>
<evidence type="ECO:0000313" key="1">
    <source>
        <dbReference type="EMBL" id="TWF99077.1"/>
    </source>
</evidence>
<sequence length="368" mass="40834">MTLLRARALNRATLERQLLLRRWELTVPQALERLVGLQAQTPHTWYVGLWTRLADYRPEPTADLLREAGVVRMALMRSTIHLVTAADCLWLRPLVEPVIERSTAGSFGRDLVGLDRTDLAAAGRELLGDEPLTFSELGRALAERWPDRDPAALAQAVRASVPLVQVPPRGLWGRSGRAAHTPVEAWLGRPVDTAADVRQLVLRHLAAFGPATVRDVQQWSGLTRLAEVIDGLRPQLMVFRDEQGRELYDLPDAPRPHPDTPAPVRFLYDFDNLLLSHADRSRVLTVSFADQGFAGTMEMPRAVLVDGFVAATWKVVAKRGEATLTVRPFRRLTAAEREEIVAEGTRLLAFAAAKATARDIVFEAPQPG</sequence>
<dbReference type="Pfam" id="PF06224">
    <property type="entry name" value="AlkZ-like"/>
    <property type="match status" value="1"/>
</dbReference>
<dbReference type="Proteomes" id="UP000317940">
    <property type="component" value="Unassembled WGS sequence"/>
</dbReference>
<comment type="caution">
    <text evidence="1">The sequence shown here is derived from an EMBL/GenBank/DDBJ whole genome shotgun (WGS) entry which is preliminary data.</text>
</comment>